<keyword evidence="1" id="KW-0812">Transmembrane</keyword>
<dbReference type="Pfam" id="PF16192">
    <property type="entry name" value="PMT_4TMC"/>
    <property type="match status" value="1"/>
</dbReference>
<dbReference type="GO" id="GO:0005886">
    <property type="term" value="C:plasma membrane"/>
    <property type="evidence" value="ECO:0007669"/>
    <property type="project" value="UniProtKB-SubCell"/>
</dbReference>
<dbReference type="AlphaFoldDB" id="A0AAE9YBS8"/>
<dbReference type="PANTHER" id="PTHR10050">
    <property type="entry name" value="DOLICHYL-PHOSPHATE-MANNOSE--PROTEIN MANNOSYLTRANSFERASE"/>
    <property type="match status" value="1"/>
</dbReference>
<dbReference type="Proteomes" id="UP001216390">
    <property type="component" value="Chromosome"/>
</dbReference>
<dbReference type="EC" id="2.4.1.-" evidence="1"/>
<gene>
    <name evidence="4" type="ORF">PO878_05720</name>
</gene>
<feature type="transmembrane region" description="Helical" evidence="1">
    <location>
        <begin position="394"/>
        <end position="415"/>
    </location>
</feature>
<protein>
    <recommendedName>
        <fullName evidence="1">Polyprenol-phosphate-mannose--protein mannosyltransferase</fullName>
        <ecNumber evidence="1">2.4.1.-</ecNumber>
    </recommendedName>
</protein>
<feature type="transmembrane region" description="Helical" evidence="1">
    <location>
        <begin position="363"/>
        <end position="382"/>
    </location>
</feature>
<dbReference type="RefSeq" id="WP_272737740.1">
    <property type="nucleotide sequence ID" value="NZ_CP116942.1"/>
</dbReference>
<dbReference type="EMBL" id="CP116942">
    <property type="protein sequence ID" value="WCO68223.1"/>
    <property type="molecule type" value="Genomic_DNA"/>
</dbReference>
<dbReference type="PANTHER" id="PTHR10050:SF46">
    <property type="entry name" value="PROTEIN O-MANNOSYL-TRANSFERASE 2"/>
    <property type="match status" value="1"/>
</dbReference>
<feature type="transmembrane region" description="Helical" evidence="1">
    <location>
        <begin position="339"/>
        <end position="357"/>
    </location>
</feature>
<dbReference type="InterPro" id="IPR027005">
    <property type="entry name" value="PMT-like"/>
</dbReference>
<keyword evidence="5" id="KW-1185">Reference proteome</keyword>
<keyword evidence="1 4" id="KW-0808">Transferase</keyword>
<dbReference type="KEGG" id="ima:PO878_05720"/>
<sequence>MGLALLALVLVAAAGLRSVRLDQPDRLTFDERHYVTDAREIRDRGVEVDRPAHPPGGKLAIVASMAIVGDRPLGWRLPALLGGLAAVAATFALARRLALPLWASLLAAGLVAADGVAVTMSRIGMLDGIQAGLVAAGALTSVLDRQSSRRRWRWVTGALLGAAVAVKWSSAPVLVVAVGVALLSDTAGRVGDRRAWTSAVKASVAPLVLVPAAVYLLSYGAWFANVDASETGRERCPGGSCTIVDAASGWAFEQWDMWDLQSRLETSHPGRSRPGAWLTVTHPVLTYASSCPPDARAAACDVPPGRTARTLTIGNPALWWPSLLAGVYLAVKVVVRRDAGSLLILAYGAALIGPWALTANPGFAFYLAPAVPFAALAVASMVGDLSRWRPWVGAPIAVAVGGAAIVCATWLYPLWTGVPLTDSGLDARLWLDGWR</sequence>
<comment type="subcellular location">
    <subcellularLocation>
        <location evidence="1">Cell membrane</location>
    </subcellularLocation>
</comment>
<reference evidence="4" key="1">
    <citation type="submission" date="2023-01" db="EMBL/GenBank/DDBJ databases">
        <title>The diversity of Class Acidimicrobiia in South China Sea sediment environments and the proposal of Iamia marina sp. nov., a novel species of the genus Iamia.</title>
        <authorList>
            <person name="He Y."/>
            <person name="Tian X."/>
        </authorList>
    </citation>
    <scope>NUCLEOTIDE SEQUENCE</scope>
    <source>
        <strain evidence="4">DSM 19957</strain>
    </source>
</reference>
<dbReference type="GO" id="GO:0004169">
    <property type="term" value="F:dolichyl-phosphate-mannose-protein mannosyltransferase activity"/>
    <property type="evidence" value="ECO:0007669"/>
    <property type="project" value="UniProtKB-UniRule"/>
</dbReference>
<evidence type="ECO:0000313" key="5">
    <source>
        <dbReference type="Proteomes" id="UP001216390"/>
    </source>
</evidence>
<feature type="transmembrane region" description="Helical" evidence="1">
    <location>
        <begin position="155"/>
        <end position="183"/>
    </location>
</feature>
<comment type="pathway">
    <text evidence="1">Protein modification; protein glycosylation.</text>
</comment>
<name>A0AAE9YBS8_9ACTN</name>
<dbReference type="Pfam" id="PF13231">
    <property type="entry name" value="PMT_2"/>
    <property type="match status" value="1"/>
</dbReference>
<evidence type="ECO:0000259" key="2">
    <source>
        <dbReference type="Pfam" id="PF13231"/>
    </source>
</evidence>
<dbReference type="InterPro" id="IPR038731">
    <property type="entry name" value="RgtA/B/C-like"/>
</dbReference>
<feature type="domain" description="Glycosyltransferase RgtA/B/C/D-like" evidence="2">
    <location>
        <begin position="53"/>
        <end position="199"/>
    </location>
</feature>
<comment type="similarity">
    <text evidence="1">Belongs to the glycosyltransferase 39 family.</text>
</comment>
<evidence type="ECO:0000256" key="1">
    <source>
        <dbReference type="RuleBase" id="RU367007"/>
    </source>
</evidence>
<evidence type="ECO:0000259" key="3">
    <source>
        <dbReference type="Pfam" id="PF16192"/>
    </source>
</evidence>
<feature type="transmembrane region" description="Helical" evidence="1">
    <location>
        <begin position="101"/>
        <end position="119"/>
    </location>
</feature>
<evidence type="ECO:0000313" key="4">
    <source>
        <dbReference type="EMBL" id="WCO68223.1"/>
    </source>
</evidence>
<accession>A0AAE9YBS8</accession>
<organism evidence="4 5">
    <name type="scientific">Iamia majanohamensis</name>
    <dbReference type="NCBI Taxonomy" id="467976"/>
    <lineage>
        <taxon>Bacteria</taxon>
        <taxon>Bacillati</taxon>
        <taxon>Actinomycetota</taxon>
        <taxon>Acidimicrobiia</taxon>
        <taxon>Acidimicrobiales</taxon>
        <taxon>Iamiaceae</taxon>
        <taxon>Iamia</taxon>
    </lineage>
</organism>
<feature type="transmembrane region" description="Helical" evidence="1">
    <location>
        <begin position="203"/>
        <end position="225"/>
    </location>
</feature>
<keyword evidence="1" id="KW-0472">Membrane</keyword>
<keyword evidence="1" id="KW-1003">Cell membrane</keyword>
<feature type="domain" description="Protein O-mannosyl-transferase C-terminal four TM" evidence="3">
    <location>
        <begin position="254"/>
        <end position="434"/>
    </location>
</feature>
<keyword evidence="1 4" id="KW-0328">Glycosyltransferase</keyword>
<proteinExistence type="inferred from homology"/>
<dbReference type="InterPro" id="IPR032421">
    <property type="entry name" value="PMT_4TMC"/>
</dbReference>
<keyword evidence="1" id="KW-1133">Transmembrane helix</keyword>
<feature type="transmembrane region" description="Helical" evidence="1">
    <location>
        <begin position="75"/>
        <end position="94"/>
    </location>
</feature>
<comment type="function">
    <text evidence="1">Protein O-mannosyltransferase that catalyzes the transfer of a single mannose residue from a polyprenol phospho-mannosyl lipidic donor to the hydroxyl group of selected serine and threonine residues in acceptor proteins.</text>
</comment>